<sequence>MAALLGAAGVVAFSSDMSDLPAMATSIAAHASGSCNIKGNVSQNSGERIYHVPGQRYYAETRVDGRYGERWFCSEQEARQAGWRRSRD</sequence>
<dbReference type="STRING" id="1770058.A3840_17995"/>
<evidence type="ECO:0000313" key="1">
    <source>
        <dbReference type="EMBL" id="OAM73490.1"/>
    </source>
</evidence>
<accession>A0A178HM43</accession>
<proteinExistence type="predicted"/>
<dbReference type="AlphaFoldDB" id="A0A178HM43"/>
<dbReference type="EMBL" id="LVVY01000137">
    <property type="protein sequence ID" value="OAM73490.1"/>
    <property type="molecule type" value="Genomic_DNA"/>
</dbReference>
<keyword evidence="2" id="KW-1185">Reference proteome</keyword>
<comment type="caution">
    <text evidence="1">The sequence shown here is derived from an EMBL/GenBank/DDBJ whole genome shotgun (WGS) entry which is preliminary data.</text>
</comment>
<gene>
    <name evidence="1" type="ORF">A3840_17995</name>
</gene>
<dbReference type="OrthoDB" id="9805504at2"/>
<evidence type="ECO:0008006" key="3">
    <source>
        <dbReference type="Google" id="ProtNLM"/>
    </source>
</evidence>
<organism evidence="1 2">
    <name type="scientific">Devosia elaeis</name>
    <dbReference type="NCBI Taxonomy" id="1770058"/>
    <lineage>
        <taxon>Bacteria</taxon>
        <taxon>Pseudomonadati</taxon>
        <taxon>Pseudomonadota</taxon>
        <taxon>Alphaproteobacteria</taxon>
        <taxon>Hyphomicrobiales</taxon>
        <taxon>Devosiaceae</taxon>
        <taxon>Devosia</taxon>
    </lineage>
</organism>
<evidence type="ECO:0000313" key="2">
    <source>
        <dbReference type="Proteomes" id="UP000078389"/>
    </source>
</evidence>
<name>A0A178HM43_9HYPH</name>
<dbReference type="Proteomes" id="UP000078389">
    <property type="component" value="Unassembled WGS sequence"/>
</dbReference>
<protein>
    <recommendedName>
        <fullName evidence="3">Succinoglycan biosynthesis protein exoi</fullName>
    </recommendedName>
</protein>
<reference evidence="1 2" key="1">
    <citation type="submission" date="2016-03" db="EMBL/GenBank/DDBJ databases">
        <title>Genome sequencing of Devosia sp. S37.</title>
        <authorList>
            <person name="Mohd Nor M."/>
        </authorList>
    </citation>
    <scope>NUCLEOTIDE SEQUENCE [LARGE SCALE GENOMIC DNA]</scope>
    <source>
        <strain evidence="1 2">S37</strain>
    </source>
</reference>